<protein>
    <submittedName>
        <fullName evidence="6">Peptide ABC transporter ATP-binding protein</fullName>
    </submittedName>
</protein>
<dbReference type="GO" id="GO:0016887">
    <property type="term" value="F:ATP hydrolysis activity"/>
    <property type="evidence" value="ECO:0007669"/>
    <property type="project" value="InterPro"/>
</dbReference>
<evidence type="ECO:0000256" key="3">
    <source>
        <dbReference type="ARBA" id="ARBA00022475"/>
    </source>
</evidence>
<evidence type="ECO:0000256" key="4">
    <source>
        <dbReference type="ARBA" id="ARBA00023136"/>
    </source>
</evidence>
<dbReference type="GO" id="GO:0016020">
    <property type="term" value="C:membrane"/>
    <property type="evidence" value="ECO:0007669"/>
    <property type="project" value="UniProtKB-SubCell"/>
</dbReference>
<dbReference type="Pfam" id="PF00005">
    <property type="entry name" value="ABC_tran"/>
    <property type="match status" value="1"/>
</dbReference>
<keyword evidence="6" id="KW-0547">Nucleotide-binding</keyword>
<sequence length="284" mass="31047">MLEYRCLTVGESLKCFNVTLGKESIGVLGEKDSGKEVIIPATLGLLSNVSGSILLDGTDLVKSKDILLKARWEKISAVFYDPASMFNPIYDIGSHFAEIVVSHEMGNPEYGIETGIEFLKVLGVEKEVMEKLPHQLSPVQLKKVAIALATFLEPDHVIIDDLEFGLGDIGRAAVVNSLIDLMGSVRSSFMILENNPGILSRLSDRIVVLYSGEMVEEGKDVLITPLHPYTVDLIAGEIKDKKRKAKGCPYSGECRHATPKCLGEIPWLTLGNQRVRCVAYTTGA</sequence>
<reference evidence="7" key="2">
    <citation type="submission" date="2020-03" db="EMBL/GenBank/DDBJ databases">
        <title>Complete Genome Sequences of Extremely Thermoacidophilic, Metal-Mobilizing Type-Strain Members of the Archaeal Family Sulfolobaceae: Acidianus brierleyi DSM-1651T, Acidianus sulfidivorans DSM-18786T, Metallosphaera hakonensis DSM-7519T, and Metallosphaera prunae DSM-10039T.</title>
        <authorList>
            <person name="Counts J.A."/>
            <person name="Kelly R.M."/>
        </authorList>
    </citation>
    <scope>NUCLEOTIDE SEQUENCE [LARGE SCALE GENOMIC DNA]</scope>
    <source>
        <strain evidence="7">HO1-1</strain>
    </source>
</reference>
<dbReference type="OrthoDB" id="42574at2157"/>
<dbReference type="STRING" id="1293036.GCA_001315825_02044"/>
<reference evidence="6 7" key="1">
    <citation type="submission" date="2018-05" db="EMBL/GenBank/DDBJ databases">
        <title>Complete Genome Sequences of Extremely Thermoacidophilic, Metal-Mobilizing Type-Strain Members of the Archaeal Family Sulfolobaceae: Acidianus brierleyi DSM-1651T, Acidianus sulfidivorans DSM-18786T, Metallosphaera hakonensis DSM-7519T, and Metallosphaera prunae DSM-10039T.</title>
        <authorList>
            <person name="Counts J.A."/>
            <person name="Kelly R.M."/>
        </authorList>
    </citation>
    <scope>NUCLEOTIDE SEQUENCE [LARGE SCALE GENOMIC DNA]</scope>
    <source>
        <strain evidence="6 7">HO1-1</strain>
    </source>
</reference>
<keyword evidence="6" id="KW-0067">ATP-binding</keyword>
<evidence type="ECO:0000256" key="1">
    <source>
        <dbReference type="ARBA" id="ARBA00004370"/>
    </source>
</evidence>
<dbReference type="GO" id="GO:0005524">
    <property type="term" value="F:ATP binding"/>
    <property type="evidence" value="ECO:0007669"/>
    <property type="project" value="UniProtKB-KW"/>
</dbReference>
<dbReference type="PROSITE" id="PS50893">
    <property type="entry name" value="ABC_TRANSPORTER_2"/>
    <property type="match status" value="1"/>
</dbReference>
<dbReference type="SUPFAM" id="SSF52540">
    <property type="entry name" value="P-loop containing nucleoside triphosphate hydrolases"/>
    <property type="match status" value="1"/>
</dbReference>
<keyword evidence="3" id="KW-1003">Cell membrane</keyword>
<gene>
    <name evidence="6" type="ORF">DFR87_11595</name>
</gene>
<dbReference type="InterPro" id="IPR003439">
    <property type="entry name" value="ABC_transporter-like_ATP-bd"/>
</dbReference>
<dbReference type="AlphaFoldDB" id="A0A2U9IVY7"/>
<dbReference type="PANTHER" id="PTHR43297">
    <property type="entry name" value="OLIGOPEPTIDE TRANSPORT ATP-BINDING PROTEIN APPD"/>
    <property type="match status" value="1"/>
</dbReference>
<proteinExistence type="predicted"/>
<dbReference type="InterPro" id="IPR050388">
    <property type="entry name" value="ABC_Ni/Peptide_Import"/>
</dbReference>
<organism evidence="6 7">
    <name type="scientific">Metallosphaera hakonensis JCM 8857 = DSM 7519</name>
    <dbReference type="NCBI Taxonomy" id="1293036"/>
    <lineage>
        <taxon>Archaea</taxon>
        <taxon>Thermoproteota</taxon>
        <taxon>Thermoprotei</taxon>
        <taxon>Sulfolobales</taxon>
        <taxon>Sulfolobaceae</taxon>
        <taxon>Metallosphaera</taxon>
    </lineage>
</organism>
<dbReference type="KEGG" id="mhk:DFR87_11595"/>
<evidence type="ECO:0000313" key="7">
    <source>
        <dbReference type="Proteomes" id="UP000247586"/>
    </source>
</evidence>
<name>A0A2U9IVY7_9CREN</name>
<evidence type="ECO:0000259" key="5">
    <source>
        <dbReference type="PROSITE" id="PS50893"/>
    </source>
</evidence>
<dbReference type="Proteomes" id="UP000247586">
    <property type="component" value="Chromosome"/>
</dbReference>
<accession>A0A2U9IVY7</accession>
<reference evidence="7" key="3">
    <citation type="submission" date="2020-03" db="EMBL/GenBank/DDBJ databases">
        <title>Sequencing and Assembly of Multiple Reported Metal-Biooxidizing Members of the Extremely Thermoacidophilic Archaeal Family Sulfolobaceae.</title>
        <authorList>
            <person name="Counts J.A."/>
            <person name="Kelly R.M."/>
        </authorList>
    </citation>
    <scope>NUCLEOTIDE SEQUENCE [LARGE SCALE GENOMIC DNA]</scope>
    <source>
        <strain evidence="7">HO1-1</strain>
    </source>
</reference>
<keyword evidence="2" id="KW-0813">Transport</keyword>
<dbReference type="RefSeq" id="WP_054836921.1">
    <property type="nucleotide sequence ID" value="NZ_BBBA01000014.1"/>
</dbReference>
<dbReference type="EMBL" id="CP029287">
    <property type="protein sequence ID" value="AWS00220.1"/>
    <property type="molecule type" value="Genomic_DNA"/>
</dbReference>
<feature type="domain" description="ABC transporter" evidence="5">
    <location>
        <begin position="2"/>
        <end position="236"/>
    </location>
</feature>
<dbReference type="Gene3D" id="3.40.50.300">
    <property type="entry name" value="P-loop containing nucleotide triphosphate hydrolases"/>
    <property type="match status" value="1"/>
</dbReference>
<keyword evidence="4" id="KW-0472">Membrane</keyword>
<evidence type="ECO:0000256" key="2">
    <source>
        <dbReference type="ARBA" id="ARBA00022448"/>
    </source>
</evidence>
<dbReference type="InterPro" id="IPR027417">
    <property type="entry name" value="P-loop_NTPase"/>
</dbReference>
<comment type="subcellular location">
    <subcellularLocation>
        <location evidence="1">Membrane</location>
    </subcellularLocation>
</comment>
<evidence type="ECO:0000313" key="6">
    <source>
        <dbReference type="EMBL" id="AWS00220.1"/>
    </source>
</evidence>
<dbReference type="PANTHER" id="PTHR43297:SF2">
    <property type="entry name" value="DIPEPTIDE TRANSPORT ATP-BINDING PROTEIN DPPD"/>
    <property type="match status" value="1"/>
</dbReference>
<keyword evidence="7" id="KW-1185">Reference proteome</keyword>
<dbReference type="GeneID" id="36835995"/>